<evidence type="ECO:0000313" key="2">
    <source>
        <dbReference type="Proteomes" id="UP000070444"/>
    </source>
</evidence>
<gene>
    <name evidence="1" type="ORF">CONCODRAFT_10954</name>
</gene>
<name>A0A137NW62_CONC2</name>
<organism evidence="1 2">
    <name type="scientific">Conidiobolus coronatus (strain ATCC 28846 / CBS 209.66 / NRRL 28638)</name>
    <name type="common">Delacroixia coronata</name>
    <dbReference type="NCBI Taxonomy" id="796925"/>
    <lineage>
        <taxon>Eukaryota</taxon>
        <taxon>Fungi</taxon>
        <taxon>Fungi incertae sedis</taxon>
        <taxon>Zoopagomycota</taxon>
        <taxon>Entomophthoromycotina</taxon>
        <taxon>Entomophthoromycetes</taxon>
        <taxon>Entomophthorales</taxon>
        <taxon>Ancylistaceae</taxon>
        <taxon>Conidiobolus</taxon>
    </lineage>
</organism>
<dbReference type="AlphaFoldDB" id="A0A137NW62"/>
<reference evidence="1 2" key="1">
    <citation type="journal article" date="2015" name="Genome Biol. Evol.">
        <title>Phylogenomic analyses indicate that early fungi evolved digesting cell walls of algal ancestors of land plants.</title>
        <authorList>
            <person name="Chang Y."/>
            <person name="Wang S."/>
            <person name="Sekimoto S."/>
            <person name="Aerts A.L."/>
            <person name="Choi C."/>
            <person name="Clum A."/>
            <person name="LaButti K.M."/>
            <person name="Lindquist E.A."/>
            <person name="Yee Ngan C."/>
            <person name="Ohm R.A."/>
            <person name="Salamov A.A."/>
            <person name="Grigoriev I.V."/>
            <person name="Spatafora J.W."/>
            <person name="Berbee M.L."/>
        </authorList>
    </citation>
    <scope>NUCLEOTIDE SEQUENCE [LARGE SCALE GENOMIC DNA]</scope>
    <source>
        <strain evidence="1 2">NRRL 28638</strain>
    </source>
</reference>
<sequence length="167" mass="19444">MKYDEPFLYVYTLKDGPISEIKPNIVNITNANYTYNPQFLDLPSGLPNGRSDQPWMVGALSETDIEYQDIDEEHCTYQVVNDNELKFGSGFIRKPDFKNFPENQFTLAIFNSDNNPILYVICGLSYSKELKDRYVSNYQFQYEFKTNTWSDLSDLTESILRPVLTIE</sequence>
<proteinExistence type="predicted"/>
<protein>
    <submittedName>
        <fullName evidence="1">Uncharacterized protein</fullName>
    </submittedName>
</protein>
<evidence type="ECO:0000313" key="1">
    <source>
        <dbReference type="EMBL" id="KXN67060.1"/>
    </source>
</evidence>
<dbReference type="EMBL" id="KQ964664">
    <property type="protein sequence ID" value="KXN67060.1"/>
    <property type="molecule type" value="Genomic_DNA"/>
</dbReference>
<accession>A0A137NW62</accession>
<dbReference type="Proteomes" id="UP000070444">
    <property type="component" value="Unassembled WGS sequence"/>
</dbReference>
<keyword evidence="2" id="KW-1185">Reference proteome</keyword>